<dbReference type="Gramene" id="MELO3C020166.2.1">
    <property type="protein sequence ID" value="MELO3C020166.2.1"/>
    <property type="gene ID" value="MELO3C020166.2"/>
</dbReference>
<dbReference type="EnsemblPlants" id="MELO3C020166.2.1">
    <property type="protein sequence ID" value="MELO3C020166.2.1"/>
    <property type="gene ID" value="MELO3C020166.2"/>
</dbReference>
<dbReference type="GO" id="GO:0043565">
    <property type="term" value="F:sequence-specific DNA binding"/>
    <property type="evidence" value="ECO:0007669"/>
    <property type="project" value="InterPro"/>
</dbReference>
<protein>
    <recommendedName>
        <fullName evidence="7">WRKY domain-containing protein</fullName>
    </recommendedName>
</protein>
<organism evidence="8">
    <name type="scientific">Cucumis melo</name>
    <name type="common">Muskmelon</name>
    <dbReference type="NCBI Taxonomy" id="3656"/>
    <lineage>
        <taxon>Eukaryota</taxon>
        <taxon>Viridiplantae</taxon>
        <taxon>Streptophyta</taxon>
        <taxon>Embryophyta</taxon>
        <taxon>Tracheophyta</taxon>
        <taxon>Spermatophyta</taxon>
        <taxon>Magnoliopsida</taxon>
        <taxon>eudicotyledons</taxon>
        <taxon>Gunneridae</taxon>
        <taxon>Pentapetalae</taxon>
        <taxon>rosids</taxon>
        <taxon>fabids</taxon>
        <taxon>Cucurbitales</taxon>
        <taxon>Cucurbitaceae</taxon>
        <taxon>Benincaseae</taxon>
        <taxon>Cucumis</taxon>
    </lineage>
</organism>
<evidence type="ECO:0000259" key="7">
    <source>
        <dbReference type="PROSITE" id="PS50811"/>
    </source>
</evidence>
<dbReference type="AlphaFoldDB" id="A0A9I9DL58"/>
<name>A0A9I9DL58_CUCME</name>
<keyword evidence="5" id="KW-0539">Nucleus</keyword>
<dbReference type="InterPro" id="IPR044810">
    <property type="entry name" value="WRKY_plant"/>
</dbReference>
<accession>A0A9I9DL58</accession>
<dbReference type="InterPro" id="IPR036576">
    <property type="entry name" value="WRKY_dom_sf"/>
</dbReference>
<dbReference type="GO" id="GO:0005634">
    <property type="term" value="C:nucleus"/>
    <property type="evidence" value="ECO:0007669"/>
    <property type="project" value="UniProtKB-SubCell"/>
</dbReference>
<evidence type="ECO:0000256" key="1">
    <source>
        <dbReference type="ARBA" id="ARBA00004123"/>
    </source>
</evidence>
<dbReference type="InterPro" id="IPR003657">
    <property type="entry name" value="WRKY_dom"/>
</dbReference>
<dbReference type="SMART" id="SM00774">
    <property type="entry name" value="WRKY"/>
    <property type="match status" value="1"/>
</dbReference>
<dbReference type="PANTHER" id="PTHR31282">
    <property type="entry name" value="WRKY TRANSCRIPTION FACTOR 21-RELATED"/>
    <property type="match status" value="1"/>
</dbReference>
<comment type="subcellular location">
    <subcellularLocation>
        <location evidence="1">Nucleus</location>
    </subcellularLocation>
</comment>
<evidence type="ECO:0000256" key="5">
    <source>
        <dbReference type="ARBA" id="ARBA00023242"/>
    </source>
</evidence>
<reference evidence="8" key="1">
    <citation type="submission" date="2023-03" db="UniProtKB">
        <authorList>
            <consortium name="EnsemblPlants"/>
        </authorList>
    </citation>
    <scope>IDENTIFICATION</scope>
</reference>
<sequence length="334" mass="37213">LIAINSFLGDSFHIQIPNSKISQAHTNLVGLDIYIYRIFINYMEAPEFSHGRILPAELRRKITAKLLPGQDSAAHLQTLLQSAAATEQDKRALATKILTSITEAISILESAAGEELSCPDNSLCSDLDSDDSRRSTGVKNNPSRANKRRRSMNTRFVRTSRTTEDEYGWRKYGQKVIHNTTYPRSYYRCTHKYDQGCQATKQVQRMEGSDSEAMYKITYISDHTCRRPASPIDASAIATPSDSSNLISFSNDCNAPLTEGTGYSLISWPSDHDDAIKVGETATTSGSTGHEIDLWSDLKEFGSFQTTAMTTTTANPYYFSTADDDADSLMFWEF</sequence>
<keyword evidence="4" id="KW-0804">Transcription</keyword>
<keyword evidence="3" id="KW-0238">DNA-binding</keyword>
<evidence type="ECO:0000313" key="8">
    <source>
        <dbReference type="EnsemblPlants" id="MELO3C020166.2.1"/>
    </source>
</evidence>
<evidence type="ECO:0000256" key="4">
    <source>
        <dbReference type="ARBA" id="ARBA00023163"/>
    </source>
</evidence>
<proteinExistence type="predicted"/>
<feature type="region of interest" description="Disordered" evidence="6">
    <location>
        <begin position="127"/>
        <end position="155"/>
    </location>
</feature>
<feature type="domain" description="WRKY" evidence="7">
    <location>
        <begin position="158"/>
        <end position="228"/>
    </location>
</feature>
<evidence type="ECO:0000256" key="3">
    <source>
        <dbReference type="ARBA" id="ARBA00023125"/>
    </source>
</evidence>
<dbReference type="SUPFAM" id="SSF118290">
    <property type="entry name" value="WRKY DNA-binding domain"/>
    <property type="match status" value="1"/>
</dbReference>
<keyword evidence="2" id="KW-0805">Transcription regulation</keyword>
<dbReference type="Pfam" id="PF03106">
    <property type="entry name" value="WRKY"/>
    <property type="match status" value="1"/>
</dbReference>
<evidence type="ECO:0000256" key="2">
    <source>
        <dbReference type="ARBA" id="ARBA00023015"/>
    </source>
</evidence>
<dbReference type="PROSITE" id="PS50811">
    <property type="entry name" value="WRKY"/>
    <property type="match status" value="1"/>
</dbReference>
<evidence type="ECO:0000256" key="6">
    <source>
        <dbReference type="SAM" id="MobiDB-lite"/>
    </source>
</evidence>
<dbReference type="GO" id="GO:0003700">
    <property type="term" value="F:DNA-binding transcription factor activity"/>
    <property type="evidence" value="ECO:0007669"/>
    <property type="project" value="InterPro"/>
</dbReference>
<dbReference type="Gene3D" id="2.20.25.80">
    <property type="entry name" value="WRKY domain"/>
    <property type="match status" value="1"/>
</dbReference>